<feature type="transmembrane region" description="Helical" evidence="1">
    <location>
        <begin position="48"/>
        <end position="76"/>
    </location>
</feature>
<keyword evidence="1" id="KW-0812">Transmembrane</keyword>
<dbReference type="AlphaFoldDB" id="A0A0L8G8M1"/>
<proteinExistence type="predicted"/>
<name>A0A0L8G8M1_OCTBM</name>
<feature type="transmembrane region" description="Helical" evidence="1">
    <location>
        <begin position="82"/>
        <end position="100"/>
    </location>
</feature>
<organism evidence="2">
    <name type="scientific">Octopus bimaculoides</name>
    <name type="common">California two-spotted octopus</name>
    <dbReference type="NCBI Taxonomy" id="37653"/>
    <lineage>
        <taxon>Eukaryota</taxon>
        <taxon>Metazoa</taxon>
        <taxon>Spiralia</taxon>
        <taxon>Lophotrochozoa</taxon>
        <taxon>Mollusca</taxon>
        <taxon>Cephalopoda</taxon>
        <taxon>Coleoidea</taxon>
        <taxon>Octopodiformes</taxon>
        <taxon>Octopoda</taxon>
        <taxon>Incirrata</taxon>
        <taxon>Octopodidae</taxon>
        <taxon>Octopus</taxon>
    </lineage>
</organism>
<keyword evidence="1" id="KW-1133">Transmembrane helix</keyword>
<evidence type="ECO:0000313" key="2">
    <source>
        <dbReference type="EMBL" id="KOF73218.1"/>
    </source>
</evidence>
<gene>
    <name evidence="2" type="ORF">OCBIM_22038236mg</name>
</gene>
<dbReference type="EMBL" id="KQ423244">
    <property type="protein sequence ID" value="KOF73218.1"/>
    <property type="molecule type" value="Genomic_DNA"/>
</dbReference>
<keyword evidence="1" id="KW-0472">Membrane</keyword>
<protein>
    <submittedName>
        <fullName evidence="2">Uncharacterized protein</fullName>
    </submittedName>
</protein>
<sequence length="101" mass="12181">MYICMYPQCIYVFYGTDNSNSSTILLYKLGRQHSNRQKRLLSHLLNRCLWPAITIILFFFLFLVSFFLSLFFAHWFSTFLDFFYGFNTLVSIFYSILFLFS</sequence>
<accession>A0A0L8G8M1</accession>
<evidence type="ECO:0000256" key="1">
    <source>
        <dbReference type="SAM" id="Phobius"/>
    </source>
</evidence>
<reference evidence="2" key="1">
    <citation type="submission" date="2015-07" db="EMBL/GenBank/DDBJ databases">
        <title>MeaNS - Measles Nucleotide Surveillance Program.</title>
        <authorList>
            <person name="Tran T."/>
            <person name="Druce J."/>
        </authorList>
    </citation>
    <scope>NUCLEOTIDE SEQUENCE</scope>
    <source>
        <strain evidence="2">UCB-OBI-ISO-001</strain>
        <tissue evidence="2">Gonad</tissue>
    </source>
</reference>